<organism evidence="1 2">
    <name type="scientific">Cyclopterus lumpus</name>
    <name type="common">Lumpsucker</name>
    <dbReference type="NCBI Taxonomy" id="8103"/>
    <lineage>
        <taxon>Eukaryota</taxon>
        <taxon>Metazoa</taxon>
        <taxon>Chordata</taxon>
        <taxon>Craniata</taxon>
        <taxon>Vertebrata</taxon>
        <taxon>Euteleostomi</taxon>
        <taxon>Actinopterygii</taxon>
        <taxon>Neopterygii</taxon>
        <taxon>Teleostei</taxon>
        <taxon>Neoteleostei</taxon>
        <taxon>Acanthomorphata</taxon>
        <taxon>Eupercaria</taxon>
        <taxon>Perciformes</taxon>
        <taxon>Cottioidei</taxon>
        <taxon>Cottales</taxon>
        <taxon>Cyclopteridae</taxon>
        <taxon>Cyclopterus</taxon>
    </lineage>
</organism>
<proteinExistence type="predicted"/>
<dbReference type="Ensembl" id="ENSCLMT00005006378.1">
    <property type="protein sequence ID" value="ENSCLMP00005005940.1"/>
    <property type="gene ID" value="ENSCLMG00005003301.1"/>
</dbReference>
<name>A0A8C2WN64_CYCLU</name>
<evidence type="ECO:0000313" key="1">
    <source>
        <dbReference type="Ensembl" id="ENSCLMP00005005940.1"/>
    </source>
</evidence>
<dbReference type="Proteomes" id="UP000694565">
    <property type="component" value="Unplaced"/>
</dbReference>
<keyword evidence="2" id="KW-1185">Reference proteome</keyword>
<dbReference type="AlphaFoldDB" id="A0A8C2WN64"/>
<sequence length="166" mass="18488">MAEDHGLGDGDGSVDVTEGVELLLPAVAQHIVLFDGVQRLLLPLQLDDVGVGHNALGEAPHRLFKRGREQQHLAVFRQHPEERWHKHHDLLGVYELEFPAPVQHGTRCTNNYLLTFISSDGIDEADLRIVFAHLLDDLSSLKGQFIGGRHTQALMERNHFSSGDHG</sequence>
<evidence type="ECO:0000313" key="2">
    <source>
        <dbReference type="Proteomes" id="UP000694565"/>
    </source>
</evidence>
<dbReference type="GeneTree" id="ENSGT01150000287097"/>
<protein>
    <submittedName>
        <fullName evidence="1">Uncharacterized protein</fullName>
    </submittedName>
</protein>
<reference evidence="1" key="1">
    <citation type="submission" date="2025-08" db="UniProtKB">
        <authorList>
            <consortium name="Ensembl"/>
        </authorList>
    </citation>
    <scope>IDENTIFICATION</scope>
</reference>
<dbReference type="AntiFam" id="ANF00149">
    <property type="entry name" value="Shadow ORF (opposite cshA)"/>
</dbReference>
<reference evidence="1" key="2">
    <citation type="submission" date="2025-09" db="UniProtKB">
        <authorList>
            <consortium name="Ensembl"/>
        </authorList>
    </citation>
    <scope>IDENTIFICATION</scope>
</reference>
<accession>A0A8C2WN64</accession>